<evidence type="ECO:0000256" key="4">
    <source>
        <dbReference type="ARBA" id="ARBA00022692"/>
    </source>
</evidence>
<accession>A0A0H2VGF0</accession>
<evidence type="ECO:0000256" key="5">
    <source>
        <dbReference type="ARBA" id="ARBA00022989"/>
    </source>
</evidence>
<dbReference type="PANTHER" id="PTHR30012:SF0">
    <property type="entry name" value="TYPE II SECRETION SYSTEM PROTEIN F-RELATED"/>
    <property type="match status" value="1"/>
</dbReference>
<evidence type="ECO:0000256" key="1">
    <source>
        <dbReference type="ARBA" id="ARBA00004651"/>
    </source>
</evidence>
<dbReference type="RefSeq" id="WP_001831131.1">
    <property type="nucleotide sequence ID" value="NC_004461.1"/>
</dbReference>
<feature type="domain" description="Type II secretion system protein GspF" evidence="8">
    <location>
        <begin position="26"/>
        <end position="145"/>
    </location>
</feature>
<gene>
    <name evidence="9" type="ordered locus">SE_1229</name>
</gene>
<keyword evidence="5 7" id="KW-1133">Transmembrane helix</keyword>
<dbReference type="PANTHER" id="PTHR30012">
    <property type="entry name" value="GENERAL SECRETION PATHWAY PROTEIN"/>
    <property type="match status" value="1"/>
</dbReference>
<dbReference type="GO" id="GO:0005886">
    <property type="term" value="C:plasma membrane"/>
    <property type="evidence" value="ECO:0007669"/>
    <property type="project" value="UniProtKB-SubCell"/>
</dbReference>
<dbReference type="eggNOG" id="COG1459">
    <property type="taxonomic scope" value="Bacteria"/>
</dbReference>
<dbReference type="Pfam" id="PF00482">
    <property type="entry name" value="T2SSF"/>
    <property type="match status" value="2"/>
</dbReference>
<dbReference type="KEGG" id="sep:SE_1229"/>
<feature type="transmembrane region" description="Helical" evidence="7">
    <location>
        <begin position="175"/>
        <end position="197"/>
    </location>
</feature>
<evidence type="ECO:0000256" key="7">
    <source>
        <dbReference type="SAM" id="Phobius"/>
    </source>
</evidence>
<dbReference type="InterPro" id="IPR042094">
    <property type="entry name" value="T2SS_GspF_sf"/>
</dbReference>
<dbReference type="EMBL" id="AE015929">
    <property type="protein sequence ID" value="AAO04828.1"/>
    <property type="molecule type" value="Genomic_DNA"/>
</dbReference>
<dbReference type="GeneID" id="50018654"/>
<proteinExistence type="inferred from homology"/>
<dbReference type="AlphaFoldDB" id="A0A0H2VGF0"/>
<keyword evidence="4 7" id="KW-0812">Transmembrane</keyword>
<protein>
    <submittedName>
        <fullName evidence="9">DNA transport machinery protein comGB</fullName>
    </submittedName>
</protein>
<name>A0A0H2VGF0_STAES</name>
<evidence type="ECO:0000256" key="3">
    <source>
        <dbReference type="ARBA" id="ARBA00022475"/>
    </source>
</evidence>
<feature type="domain" description="Type II secretion system protein GspF" evidence="8">
    <location>
        <begin position="225"/>
        <end position="346"/>
    </location>
</feature>
<feature type="transmembrane region" description="Helical" evidence="7">
    <location>
        <begin position="327"/>
        <end position="348"/>
    </location>
</feature>
<organism evidence="9 10">
    <name type="scientific">Staphylococcus epidermidis (strain ATCC 12228 / FDA PCI 1200)</name>
    <dbReference type="NCBI Taxonomy" id="176280"/>
    <lineage>
        <taxon>Bacteria</taxon>
        <taxon>Bacillati</taxon>
        <taxon>Bacillota</taxon>
        <taxon>Bacilli</taxon>
        <taxon>Bacillales</taxon>
        <taxon>Staphylococcaceae</taxon>
        <taxon>Staphylococcus</taxon>
    </lineage>
</organism>
<dbReference type="PRINTS" id="PR00812">
    <property type="entry name" value="BCTERIALGSPF"/>
</dbReference>
<evidence type="ECO:0000313" key="10">
    <source>
        <dbReference type="Proteomes" id="UP000001411"/>
    </source>
</evidence>
<dbReference type="NCBIfam" id="NF041012">
    <property type="entry name" value="T4P_ComGB"/>
    <property type="match status" value="1"/>
</dbReference>
<dbReference type="InterPro" id="IPR018076">
    <property type="entry name" value="T2SS_GspF_dom"/>
</dbReference>
<dbReference type="OrthoDB" id="1638902at2"/>
<evidence type="ECO:0000313" key="9">
    <source>
        <dbReference type="EMBL" id="AAO04828.1"/>
    </source>
</evidence>
<dbReference type="Proteomes" id="UP000001411">
    <property type="component" value="Chromosome"/>
</dbReference>
<dbReference type="Gene3D" id="1.20.81.30">
    <property type="entry name" value="Type II secretion system (T2SS), domain F"/>
    <property type="match status" value="2"/>
</dbReference>
<comment type="similarity">
    <text evidence="2">Belongs to the GSP F family.</text>
</comment>
<dbReference type="InterPro" id="IPR003004">
    <property type="entry name" value="GspF/PilC"/>
</dbReference>
<evidence type="ECO:0000256" key="6">
    <source>
        <dbReference type="ARBA" id="ARBA00023136"/>
    </source>
</evidence>
<dbReference type="HOGENOM" id="CLU_035032_1_2_9"/>
<feature type="transmembrane region" description="Helical" evidence="7">
    <location>
        <begin position="122"/>
        <end position="144"/>
    </location>
</feature>
<sequence>MKKLSINTFKYKRNKYLTEIQSIDLLQRLQQLLSHGFTLYQSFKFLNSYFKYKERTINKKIIQHLQNGATCYDILKIIGYPELVLLQIKFAENYGNIEEALVDTVQYMKRNLKAKKRLIKTLQYPVALISIFLFILTILNITVIPQFQQLYETMNVKLSTFQNLLTLIITRLPKLTFIFIFISGIAFFITYKFYYYLPIEKKLKSILKIPMINTYYKIYRTYQLSNQLSLFYRNGTSLQQIVRIYRNEQDNDFLKFLGDYLFKEANKGLPLPVILMNLKCFQNDLIKFIEQGEKNGKLDIELKLYSQMLLQQFEEKVLKQTKFIQPIIFFILGIFIVSLYLVIMLPMFELMQTIK</sequence>
<comment type="subcellular location">
    <subcellularLocation>
        <location evidence="1">Cell membrane</location>
        <topology evidence="1">Multi-pass membrane protein</topology>
    </subcellularLocation>
</comment>
<keyword evidence="6 7" id="KW-0472">Membrane</keyword>
<keyword evidence="3" id="KW-1003">Cell membrane</keyword>
<dbReference type="PATRIC" id="fig|176280.10.peg.1198"/>
<dbReference type="InterPro" id="IPR047692">
    <property type="entry name" value="T4P_ComGB"/>
</dbReference>
<evidence type="ECO:0000256" key="2">
    <source>
        <dbReference type="ARBA" id="ARBA00005745"/>
    </source>
</evidence>
<evidence type="ECO:0000259" key="8">
    <source>
        <dbReference type="Pfam" id="PF00482"/>
    </source>
</evidence>
<reference evidence="9 10" key="1">
    <citation type="journal article" date="2003" name="Mol. Microbiol.">
        <title>Genome-based analysis of virulence genes in a non-biofilm-forming Staphylococcus epidermidis strain (ATCC 12228).</title>
        <authorList>
            <person name="Zhang Y.Q."/>
            <person name="Ren S.X."/>
            <person name="Li H.L."/>
            <person name="Wang Y.X."/>
            <person name="Fu G."/>
            <person name="Yang J."/>
            <person name="Qin Z.Q."/>
            <person name="Miao Y.G."/>
            <person name="Wang W.Y."/>
            <person name="Chen R.S."/>
            <person name="Shen Y."/>
            <person name="Chen Z."/>
            <person name="Yuan Z.H."/>
            <person name="Zhao G.P."/>
            <person name="Qu D."/>
            <person name="Danchin A."/>
            <person name="Wen Y.M."/>
        </authorList>
    </citation>
    <scope>NUCLEOTIDE SEQUENCE [LARGE SCALE GENOMIC DNA]</scope>
    <source>
        <strain evidence="10">ATCC 12228 / FDA PCI 1200</strain>
    </source>
</reference>